<dbReference type="Pfam" id="PF13193">
    <property type="entry name" value="AMP-binding_C"/>
    <property type="match status" value="1"/>
</dbReference>
<keyword evidence="5" id="KW-1185">Reference proteome</keyword>
<dbReference type="PANTHER" id="PTHR43767:SF1">
    <property type="entry name" value="NONRIBOSOMAL PEPTIDE SYNTHASE PES1 (EUROFUNG)-RELATED"/>
    <property type="match status" value="1"/>
</dbReference>
<evidence type="ECO:0000313" key="5">
    <source>
        <dbReference type="Proteomes" id="UP001595462"/>
    </source>
</evidence>
<evidence type="ECO:0000259" key="3">
    <source>
        <dbReference type="Pfam" id="PF13193"/>
    </source>
</evidence>
<dbReference type="InterPro" id="IPR042099">
    <property type="entry name" value="ANL_N_sf"/>
</dbReference>
<feature type="domain" description="AMP-dependent synthetase/ligase" evidence="2">
    <location>
        <begin position="31"/>
        <end position="384"/>
    </location>
</feature>
<reference evidence="5" key="1">
    <citation type="journal article" date="2019" name="Int. J. Syst. Evol. Microbiol.">
        <title>The Global Catalogue of Microorganisms (GCM) 10K type strain sequencing project: providing services to taxonomists for standard genome sequencing and annotation.</title>
        <authorList>
            <consortium name="The Broad Institute Genomics Platform"/>
            <consortium name="The Broad Institute Genome Sequencing Center for Infectious Disease"/>
            <person name="Wu L."/>
            <person name="Ma J."/>
        </authorList>
    </citation>
    <scope>NUCLEOTIDE SEQUENCE [LARGE SCALE GENOMIC DNA]</scope>
    <source>
        <strain evidence="5">KCTC 52640</strain>
    </source>
</reference>
<dbReference type="EMBL" id="JBHRSS010000003">
    <property type="protein sequence ID" value="MFC3103601.1"/>
    <property type="molecule type" value="Genomic_DNA"/>
</dbReference>
<sequence length="541" mass="57341">MTPDQPETHIAGRPVDEIIATLPARIHTAVAEWNQHTPDAEAIVDDDIRWRYEDLARAQTVARDWLHGLGVGPGDRVMIVGENGRALPALLLACSALDAWAVIINARLSAPEIDNIRNDCQPARVIYTPDCSAEAGALADRAYAERIDLAPLGELAVSTALPCTPEPVIEDGGQVAAMIYTSGTTGSPKGVMLTHRGLLFVAAIGGGLRRVGPGDRLYGVLPTSHVFGLSSVCLGALSRGACLHPVARFDPNRLVDALARERISILQGVPAMFAATLETLRRSGEALDAPALRYISVGGAPMDMDLKARVEASFGLTLHNGYGLTEASPTISQTRLDDHHDNTTVGPILPGVRHQIRTDDGRVLGPGETGELWAAGPNIMAGYFRRPEATATALQDGWLNTGDLAHIDARGLLFIVGRTKELIIRSGFNVYPADVEAVLNAHPDVVQSAVVGRTVANNEEVVAFVQRVAGSALTADALIEFSAGQLSGYKRPGEIVFLDTLPATATGKILKSQLKTQATEKATEQAPSQATDPAAAHGDRS</sequence>
<dbReference type="InterPro" id="IPR000873">
    <property type="entry name" value="AMP-dep_synth/lig_dom"/>
</dbReference>
<dbReference type="InterPro" id="IPR020845">
    <property type="entry name" value="AMP-binding_CS"/>
</dbReference>
<dbReference type="InterPro" id="IPR045851">
    <property type="entry name" value="AMP-bd_C_sf"/>
</dbReference>
<dbReference type="PROSITE" id="PS00455">
    <property type="entry name" value="AMP_BINDING"/>
    <property type="match status" value="1"/>
</dbReference>
<feature type="domain" description="AMP-binding enzyme C-terminal" evidence="3">
    <location>
        <begin position="435"/>
        <end position="508"/>
    </location>
</feature>
<evidence type="ECO:0000313" key="4">
    <source>
        <dbReference type="EMBL" id="MFC3103601.1"/>
    </source>
</evidence>
<dbReference type="Gene3D" id="3.30.300.30">
    <property type="match status" value="1"/>
</dbReference>
<dbReference type="PANTHER" id="PTHR43767">
    <property type="entry name" value="LONG-CHAIN-FATTY-ACID--COA LIGASE"/>
    <property type="match status" value="1"/>
</dbReference>
<evidence type="ECO:0000256" key="1">
    <source>
        <dbReference type="SAM" id="MobiDB-lite"/>
    </source>
</evidence>
<feature type="region of interest" description="Disordered" evidence="1">
    <location>
        <begin position="514"/>
        <end position="541"/>
    </location>
</feature>
<dbReference type="RefSeq" id="WP_380687781.1">
    <property type="nucleotide sequence ID" value="NZ_JBHRSS010000003.1"/>
</dbReference>
<dbReference type="InterPro" id="IPR050237">
    <property type="entry name" value="ATP-dep_AMP-bd_enzyme"/>
</dbReference>
<proteinExistence type="predicted"/>
<evidence type="ECO:0000259" key="2">
    <source>
        <dbReference type="Pfam" id="PF00501"/>
    </source>
</evidence>
<dbReference type="Gene3D" id="3.40.50.12780">
    <property type="entry name" value="N-terminal domain of ligase-like"/>
    <property type="match status" value="1"/>
</dbReference>
<dbReference type="Pfam" id="PF00501">
    <property type="entry name" value="AMP-binding"/>
    <property type="match status" value="1"/>
</dbReference>
<organism evidence="4 5">
    <name type="scientific">Salinisphaera aquimarina</name>
    <dbReference type="NCBI Taxonomy" id="2094031"/>
    <lineage>
        <taxon>Bacteria</taxon>
        <taxon>Pseudomonadati</taxon>
        <taxon>Pseudomonadota</taxon>
        <taxon>Gammaproteobacteria</taxon>
        <taxon>Salinisphaerales</taxon>
        <taxon>Salinisphaeraceae</taxon>
        <taxon>Salinisphaera</taxon>
    </lineage>
</organism>
<feature type="compositionally biased region" description="Polar residues" evidence="1">
    <location>
        <begin position="514"/>
        <end position="531"/>
    </location>
</feature>
<protein>
    <submittedName>
        <fullName evidence="4">Class I adenylate-forming enzyme family protein</fullName>
    </submittedName>
</protein>
<name>A0ABV7ENW2_9GAMM</name>
<dbReference type="InterPro" id="IPR025110">
    <property type="entry name" value="AMP-bd_C"/>
</dbReference>
<accession>A0ABV7ENW2</accession>
<gene>
    <name evidence="4" type="ORF">ACFOSU_06830</name>
</gene>
<comment type="caution">
    <text evidence="4">The sequence shown here is derived from an EMBL/GenBank/DDBJ whole genome shotgun (WGS) entry which is preliminary data.</text>
</comment>
<dbReference type="SUPFAM" id="SSF56801">
    <property type="entry name" value="Acetyl-CoA synthetase-like"/>
    <property type="match status" value="1"/>
</dbReference>
<dbReference type="Proteomes" id="UP001595462">
    <property type="component" value="Unassembled WGS sequence"/>
</dbReference>